<dbReference type="EMBL" id="SRYA01000072">
    <property type="protein sequence ID" value="TGY91069.1"/>
    <property type="molecule type" value="Genomic_DNA"/>
</dbReference>
<comment type="caution">
    <text evidence="1">The sequence shown here is derived from an EMBL/GenBank/DDBJ whole genome shotgun (WGS) entry which is preliminary data.</text>
</comment>
<protein>
    <submittedName>
        <fullName evidence="1">Uncharacterized protein</fullName>
    </submittedName>
</protein>
<evidence type="ECO:0000313" key="1">
    <source>
        <dbReference type="EMBL" id="TGY91069.1"/>
    </source>
</evidence>
<accession>A0AC61RRI5</accession>
<name>A0AC61RRI5_9FIRM</name>
<reference evidence="1" key="1">
    <citation type="submission" date="2019-04" db="EMBL/GenBank/DDBJ databases">
        <title>Microbes associate with the intestines of laboratory mice.</title>
        <authorList>
            <person name="Navarre W."/>
            <person name="Wong E."/>
            <person name="Huang K."/>
            <person name="Tropini C."/>
            <person name="Ng K."/>
            <person name="Yu B."/>
        </authorList>
    </citation>
    <scope>NUCLEOTIDE SEQUENCE</scope>
    <source>
        <strain evidence="1">NM01_1-7b</strain>
    </source>
</reference>
<sequence>MKSIITSIARKKMAQTRKGEISLPTVAGIAIGDGAENEDGILIELTLEELSLKNELLRREYCRCEKVTDTCYRYRMELGEDELAGKKINEAALYDADGDLLAIRVFAGKMKDADMEMAFEYDDKF</sequence>
<proteinExistence type="predicted"/>
<gene>
    <name evidence="1" type="ORF">E5329_23035</name>
</gene>
<dbReference type="Proteomes" id="UP000304953">
    <property type="component" value="Unassembled WGS sequence"/>
</dbReference>
<keyword evidence="2" id="KW-1185">Reference proteome</keyword>
<organism evidence="1 2">
    <name type="scientific">Petralouisia muris</name>
    <dbReference type="NCBI Taxonomy" id="3032872"/>
    <lineage>
        <taxon>Bacteria</taxon>
        <taxon>Bacillati</taxon>
        <taxon>Bacillota</taxon>
        <taxon>Clostridia</taxon>
        <taxon>Lachnospirales</taxon>
        <taxon>Lachnospiraceae</taxon>
        <taxon>Petralouisia</taxon>
    </lineage>
</organism>
<evidence type="ECO:0000313" key="2">
    <source>
        <dbReference type="Proteomes" id="UP000304953"/>
    </source>
</evidence>